<evidence type="ECO:0000313" key="7">
    <source>
        <dbReference type="Proteomes" id="UP001597508"/>
    </source>
</evidence>
<name>A0ABW5LYP1_9FLAO</name>
<keyword evidence="3" id="KW-1015">Disulfide bond</keyword>
<dbReference type="SUPFAM" id="SSF52833">
    <property type="entry name" value="Thioredoxin-like"/>
    <property type="match status" value="1"/>
</dbReference>
<dbReference type="PANTHER" id="PTHR42852:SF6">
    <property type="entry name" value="THIOL:DISULFIDE INTERCHANGE PROTEIN DSBE"/>
    <property type="match status" value="1"/>
</dbReference>
<dbReference type="CDD" id="cd02966">
    <property type="entry name" value="TlpA_like_family"/>
    <property type="match status" value="1"/>
</dbReference>
<dbReference type="EMBL" id="JBHULH010000011">
    <property type="protein sequence ID" value="MFD2568447.1"/>
    <property type="molecule type" value="Genomic_DNA"/>
</dbReference>
<dbReference type="PROSITE" id="PS51352">
    <property type="entry name" value="THIOREDOXIN_2"/>
    <property type="match status" value="1"/>
</dbReference>
<dbReference type="RefSeq" id="WP_379667155.1">
    <property type="nucleotide sequence ID" value="NZ_JBHULH010000011.1"/>
</dbReference>
<dbReference type="Gene3D" id="3.40.30.10">
    <property type="entry name" value="Glutaredoxin"/>
    <property type="match status" value="1"/>
</dbReference>
<dbReference type="PROSITE" id="PS51257">
    <property type="entry name" value="PROKAR_LIPOPROTEIN"/>
    <property type="match status" value="1"/>
</dbReference>
<keyword evidence="4" id="KW-0676">Redox-active center</keyword>
<evidence type="ECO:0000256" key="3">
    <source>
        <dbReference type="ARBA" id="ARBA00023157"/>
    </source>
</evidence>
<gene>
    <name evidence="6" type="ORF">ACFSRZ_13805</name>
</gene>
<evidence type="ECO:0000256" key="1">
    <source>
        <dbReference type="ARBA" id="ARBA00004196"/>
    </source>
</evidence>
<evidence type="ECO:0000313" key="6">
    <source>
        <dbReference type="EMBL" id="MFD2568447.1"/>
    </source>
</evidence>
<dbReference type="InterPro" id="IPR036249">
    <property type="entry name" value="Thioredoxin-like_sf"/>
</dbReference>
<protein>
    <submittedName>
        <fullName evidence="6">TlpA family protein disulfide reductase</fullName>
    </submittedName>
</protein>
<evidence type="ECO:0000259" key="5">
    <source>
        <dbReference type="PROSITE" id="PS51352"/>
    </source>
</evidence>
<accession>A0ABW5LYP1</accession>
<comment type="caution">
    <text evidence="6">The sequence shown here is derived from an EMBL/GenBank/DDBJ whole genome shotgun (WGS) entry which is preliminary data.</text>
</comment>
<dbReference type="PANTHER" id="PTHR42852">
    <property type="entry name" value="THIOL:DISULFIDE INTERCHANGE PROTEIN DSBE"/>
    <property type="match status" value="1"/>
</dbReference>
<comment type="subcellular location">
    <subcellularLocation>
        <location evidence="1">Cell envelope</location>
    </subcellularLocation>
</comment>
<organism evidence="6 7">
    <name type="scientific">Pseudotenacibaculum haliotis</name>
    <dbReference type="NCBI Taxonomy" id="1862138"/>
    <lineage>
        <taxon>Bacteria</taxon>
        <taxon>Pseudomonadati</taxon>
        <taxon>Bacteroidota</taxon>
        <taxon>Flavobacteriia</taxon>
        <taxon>Flavobacteriales</taxon>
        <taxon>Flavobacteriaceae</taxon>
        <taxon>Pseudotenacibaculum</taxon>
    </lineage>
</organism>
<keyword evidence="7" id="KW-1185">Reference proteome</keyword>
<evidence type="ECO:0000256" key="2">
    <source>
        <dbReference type="ARBA" id="ARBA00022748"/>
    </source>
</evidence>
<dbReference type="InterPro" id="IPR050553">
    <property type="entry name" value="Thioredoxin_ResA/DsbE_sf"/>
</dbReference>
<dbReference type="Proteomes" id="UP001597508">
    <property type="component" value="Unassembled WGS sequence"/>
</dbReference>
<evidence type="ECO:0000256" key="4">
    <source>
        <dbReference type="ARBA" id="ARBA00023284"/>
    </source>
</evidence>
<sequence length="460" mass="52257">MKKLWLLVATVAIVSCKKEAPIDYAIISGSVSNANTDKLTLYNMYDFSDKKDITISEDGTFTDTISLDWNHRYMLREGRNGINLYLSKGDQITIDYDSKKQDSTLAITGNGNEITNYYVTQAKKSKEHTEQMPVLYGKDEAAFKESIAKSKEAKLKVLEETPGLSDEFKALETKNINYEYLSSLSRYETYHGYFAKKKDFKTSENFDDELKAMAYDNEADFKFSSEYRNLVEGHYRKEASEAAKKDSTIAQDIAMLKAFGKIENELIRNKLLYGSAQFGITYTEDLEAFYKAFSEGSTDKKNNETIEKSYNALKLLGKGNSSPKFKDYENYAGGTTSLDDLKGKYVYIDVWATWCGPCKAEIPSLKKVEKQYHGKNIEFVSISIDDKKDHGAWKKMIVDKELGGIQLFADNNWDSKFVQDYMIKGIPRFILIDPSGNIVNSNAPRPSDSKLIALFDELKI</sequence>
<reference evidence="7" key="1">
    <citation type="journal article" date="2019" name="Int. J. Syst. Evol. Microbiol.">
        <title>The Global Catalogue of Microorganisms (GCM) 10K type strain sequencing project: providing services to taxonomists for standard genome sequencing and annotation.</title>
        <authorList>
            <consortium name="The Broad Institute Genomics Platform"/>
            <consortium name="The Broad Institute Genome Sequencing Center for Infectious Disease"/>
            <person name="Wu L."/>
            <person name="Ma J."/>
        </authorList>
    </citation>
    <scope>NUCLEOTIDE SEQUENCE [LARGE SCALE GENOMIC DNA]</scope>
    <source>
        <strain evidence="7">KCTC 52127</strain>
    </source>
</reference>
<feature type="domain" description="Thioredoxin" evidence="5">
    <location>
        <begin position="316"/>
        <end position="460"/>
    </location>
</feature>
<dbReference type="InterPro" id="IPR013766">
    <property type="entry name" value="Thioredoxin_domain"/>
</dbReference>
<dbReference type="Pfam" id="PF08534">
    <property type="entry name" value="Redoxin"/>
    <property type="match status" value="1"/>
</dbReference>
<dbReference type="InterPro" id="IPR013740">
    <property type="entry name" value="Redoxin"/>
</dbReference>
<keyword evidence="2" id="KW-0201">Cytochrome c-type biogenesis</keyword>
<proteinExistence type="predicted"/>